<dbReference type="Proteomes" id="UP001642464">
    <property type="component" value="Unassembled WGS sequence"/>
</dbReference>
<dbReference type="EMBL" id="CAXAMM010026513">
    <property type="protein sequence ID" value="CAK9059090.1"/>
    <property type="molecule type" value="Genomic_DNA"/>
</dbReference>
<evidence type="ECO:0000313" key="3">
    <source>
        <dbReference type="EMBL" id="CAK9059090.1"/>
    </source>
</evidence>
<proteinExistence type="predicted"/>
<keyword evidence="2" id="KW-1133">Transmembrane helix</keyword>
<feature type="transmembrane region" description="Helical" evidence="2">
    <location>
        <begin position="12"/>
        <end position="31"/>
    </location>
</feature>
<keyword evidence="2" id="KW-0812">Transmembrane</keyword>
<accession>A0ABP0N9Z5</accession>
<evidence type="ECO:0000313" key="4">
    <source>
        <dbReference type="Proteomes" id="UP001642464"/>
    </source>
</evidence>
<comment type="caution">
    <text evidence="3">The sequence shown here is derived from an EMBL/GenBank/DDBJ whole genome shotgun (WGS) entry which is preliminary data.</text>
</comment>
<feature type="region of interest" description="Disordered" evidence="1">
    <location>
        <begin position="173"/>
        <end position="217"/>
    </location>
</feature>
<sequence length="289" mass="32978">GYVESTYISPFQWVILLIIFGFLAIAIVILWSRVQTLAKRVAFLQHRIEEEAQAQQKFMDQWDKENSMAVDYSERIHRGLINAGGHVEDPSVQRVEWQSLSYVEEINRWHDGLRLRKRWDKMNVIQGERGEQLPGAGIYRMDIDPGEPGLSGDSVVLVLDNGRVVQVPVEYVEPTGSEAPGEQNAEVSMAEPEPSPGEDEQQDEEMGSERESVPEVVDAPWEPESIKIPDPQFGHFNRAYNRADLTAREEVLKMEANWFHGHRNGARDLMHEMQSLMAGSVHHIHNFDP</sequence>
<feature type="non-terminal residue" evidence="3">
    <location>
        <position position="1"/>
    </location>
</feature>
<gene>
    <name evidence="3" type="ORF">SCF082_LOCUS31367</name>
</gene>
<protein>
    <submittedName>
        <fullName evidence="3">Uncharacterized protein</fullName>
    </submittedName>
</protein>
<name>A0ABP0N9Z5_9DINO</name>
<evidence type="ECO:0000256" key="1">
    <source>
        <dbReference type="SAM" id="MobiDB-lite"/>
    </source>
</evidence>
<organism evidence="3 4">
    <name type="scientific">Durusdinium trenchii</name>
    <dbReference type="NCBI Taxonomy" id="1381693"/>
    <lineage>
        <taxon>Eukaryota</taxon>
        <taxon>Sar</taxon>
        <taxon>Alveolata</taxon>
        <taxon>Dinophyceae</taxon>
        <taxon>Suessiales</taxon>
        <taxon>Symbiodiniaceae</taxon>
        <taxon>Durusdinium</taxon>
    </lineage>
</organism>
<evidence type="ECO:0000256" key="2">
    <source>
        <dbReference type="SAM" id="Phobius"/>
    </source>
</evidence>
<feature type="compositionally biased region" description="Acidic residues" evidence="1">
    <location>
        <begin position="196"/>
        <end position="206"/>
    </location>
</feature>
<reference evidence="3 4" key="1">
    <citation type="submission" date="2024-02" db="EMBL/GenBank/DDBJ databases">
        <authorList>
            <person name="Chen Y."/>
            <person name="Shah S."/>
            <person name="Dougan E. K."/>
            <person name="Thang M."/>
            <person name="Chan C."/>
        </authorList>
    </citation>
    <scope>NUCLEOTIDE SEQUENCE [LARGE SCALE GENOMIC DNA]</scope>
</reference>
<keyword evidence="4" id="KW-1185">Reference proteome</keyword>
<keyword evidence="2" id="KW-0472">Membrane</keyword>